<feature type="transmembrane region" description="Helical" evidence="7">
    <location>
        <begin position="271"/>
        <end position="291"/>
    </location>
</feature>
<feature type="transmembrane region" description="Helical" evidence="7">
    <location>
        <begin position="178"/>
        <end position="201"/>
    </location>
</feature>
<evidence type="ECO:0000256" key="1">
    <source>
        <dbReference type="ARBA" id="ARBA00004651"/>
    </source>
</evidence>
<feature type="transmembrane region" description="Helical" evidence="7">
    <location>
        <begin position="77"/>
        <end position="97"/>
    </location>
</feature>
<dbReference type="InterPro" id="IPR051327">
    <property type="entry name" value="MATE_MepA_subfamily"/>
</dbReference>
<evidence type="ECO:0000256" key="6">
    <source>
        <dbReference type="ARBA" id="ARBA00023136"/>
    </source>
</evidence>
<keyword evidence="6 7" id="KW-0472">Membrane</keyword>
<feature type="transmembrane region" description="Helical" evidence="7">
    <location>
        <begin position="345"/>
        <end position="364"/>
    </location>
</feature>
<feature type="transmembrane region" description="Helical" evidence="7">
    <location>
        <begin position="376"/>
        <end position="398"/>
    </location>
</feature>
<comment type="subcellular location">
    <subcellularLocation>
        <location evidence="1">Cell membrane</location>
        <topology evidence="1">Multi-pass membrane protein</topology>
    </subcellularLocation>
</comment>
<evidence type="ECO:0000313" key="8">
    <source>
        <dbReference type="EMBL" id="HIV13700.1"/>
    </source>
</evidence>
<evidence type="ECO:0000256" key="5">
    <source>
        <dbReference type="ARBA" id="ARBA00022989"/>
    </source>
</evidence>
<dbReference type="AlphaFoldDB" id="A0A9D1NX73"/>
<dbReference type="NCBIfam" id="TIGR00797">
    <property type="entry name" value="matE"/>
    <property type="match status" value="1"/>
</dbReference>
<sequence length="448" mass="48740">MIVPAVISQLIVLIYNMADTFYVGQTNNPYMVAGTSLILPVFNITLCLAGLAGIGGGALISRLLGKHQEDEARRVSVFSLYLAILVAALFSLGMGIFMEPILNLLGAGENTYQYASQYALCVIVAGGIPTVLSNVLSNLIRSVGHSREAGFGIVLGGVLNIILDPVFMFVLLPDGMEVMGAGIATCLSNCVACLFFFGVLAKMGRGSVITFHPRWGRPQKESITAVFAVGVPSAVATLLFDLDYVVIDRLMVSYHDLALAAVGIVLKVERFPLNVGIGICQGMMPLVAYSYAAGNRMRMKELIRISRRTGLVIALVSILLYEIFAAQFIRLFISDVQTVSLAENFLRIRVLATPLMFLSFFTVYLFQAFGKGRVSLFLGVTRWLVFNIPMLFLLNAVFGMYGIVWSQVTADVLTVTMSFLVYRKLGPGNPEFPMGNDGSEGNLCEKRL</sequence>
<name>A0A9D1NX73_9FIRM</name>
<dbReference type="PANTHER" id="PTHR43823:SF3">
    <property type="entry name" value="MULTIDRUG EXPORT PROTEIN MEPA"/>
    <property type="match status" value="1"/>
</dbReference>
<feature type="transmembrane region" description="Helical" evidence="7">
    <location>
        <begin position="311"/>
        <end position="333"/>
    </location>
</feature>
<feature type="transmembrane region" description="Helical" evidence="7">
    <location>
        <begin position="149"/>
        <end position="172"/>
    </location>
</feature>
<evidence type="ECO:0000256" key="7">
    <source>
        <dbReference type="SAM" id="Phobius"/>
    </source>
</evidence>
<protein>
    <submittedName>
        <fullName evidence="8">MATE family efflux transporter</fullName>
    </submittedName>
</protein>
<feature type="transmembrane region" description="Helical" evidence="7">
    <location>
        <begin position="222"/>
        <end position="240"/>
    </location>
</feature>
<evidence type="ECO:0000313" key="9">
    <source>
        <dbReference type="Proteomes" id="UP000886723"/>
    </source>
</evidence>
<dbReference type="PANTHER" id="PTHR43823">
    <property type="entry name" value="SPORULATION PROTEIN YKVU"/>
    <property type="match status" value="1"/>
</dbReference>
<dbReference type="GO" id="GO:0005886">
    <property type="term" value="C:plasma membrane"/>
    <property type="evidence" value="ECO:0007669"/>
    <property type="project" value="UniProtKB-SubCell"/>
</dbReference>
<feature type="transmembrane region" description="Helical" evidence="7">
    <location>
        <begin position="117"/>
        <end position="137"/>
    </location>
</feature>
<keyword evidence="4 7" id="KW-0812">Transmembrane</keyword>
<dbReference type="GO" id="GO:0015297">
    <property type="term" value="F:antiporter activity"/>
    <property type="evidence" value="ECO:0007669"/>
    <property type="project" value="InterPro"/>
</dbReference>
<accession>A0A9D1NX73</accession>
<evidence type="ECO:0000256" key="3">
    <source>
        <dbReference type="ARBA" id="ARBA00022475"/>
    </source>
</evidence>
<evidence type="ECO:0000256" key="4">
    <source>
        <dbReference type="ARBA" id="ARBA00022692"/>
    </source>
</evidence>
<reference evidence="8" key="1">
    <citation type="submission" date="2020-10" db="EMBL/GenBank/DDBJ databases">
        <authorList>
            <person name="Gilroy R."/>
        </authorList>
    </citation>
    <scope>NUCLEOTIDE SEQUENCE</scope>
    <source>
        <strain evidence="8">ChiBcec2-4451</strain>
    </source>
</reference>
<comment type="caution">
    <text evidence="8">The sequence shown here is derived from an EMBL/GenBank/DDBJ whole genome shotgun (WGS) entry which is preliminary data.</text>
</comment>
<dbReference type="Pfam" id="PF01554">
    <property type="entry name" value="MatE"/>
    <property type="match status" value="2"/>
</dbReference>
<keyword evidence="5 7" id="KW-1133">Transmembrane helix</keyword>
<keyword evidence="3" id="KW-1003">Cell membrane</keyword>
<reference evidence="8" key="2">
    <citation type="journal article" date="2021" name="PeerJ">
        <title>Extensive microbial diversity within the chicken gut microbiome revealed by metagenomics and culture.</title>
        <authorList>
            <person name="Gilroy R."/>
            <person name="Ravi A."/>
            <person name="Getino M."/>
            <person name="Pursley I."/>
            <person name="Horton D.L."/>
            <person name="Alikhan N.F."/>
            <person name="Baker D."/>
            <person name="Gharbi K."/>
            <person name="Hall N."/>
            <person name="Watson M."/>
            <person name="Adriaenssens E.M."/>
            <person name="Foster-Nyarko E."/>
            <person name="Jarju S."/>
            <person name="Secka A."/>
            <person name="Antonio M."/>
            <person name="Oren A."/>
            <person name="Chaudhuri R.R."/>
            <person name="La Ragione R."/>
            <person name="Hildebrand F."/>
            <person name="Pallen M.J."/>
        </authorList>
    </citation>
    <scope>NUCLEOTIDE SEQUENCE</scope>
    <source>
        <strain evidence="8">ChiBcec2-4451</strain>
    </source>
</reference>
<dbReference type="PIRSF" id="PIRSF006603">
    <property type="entry name" value="DinF"/>
    <property type="match status" value="1"/>
</dbReference>
<dbReference type="InterPro" id="IPR002528">
    <property type="entry name" value="MATE_fam"/>
</dbReference>
<dbReference type="EMBL" id="DVON01000239">
    <property type="protein sequence ID" value="HIV13700.1"/>
    <property type="molecule type" value="Genomic_DNA"/>
</dbReference>
<evidence type="ECO:0000256" key="2">
    <source>
        <dbReference type="ARBA" id="ARBA00022448"/>
    </source>
</evidence>
<dbReference type="Proteomes" id="UP000886723">
    <property type="component" value="Unassembled WGS sequence"/>
</dbReference>
<keyword evidence="2" id="KW-0813">Transport</keyword>
<dbReference type="GO" id="GO:0042910">
    <property type="term" value="F:xenobiotic transmembrane transporter activity"/>
    <property type="evidence" value="ECO:0007669"/>
    <property type="project" value="InterPro"/>
</dbReference>
<feature type="transmembrane region" description="Helical" evidence="7">
    <location>
        <begin position="42"/>
        <end position="65"/>
    </location>
</feature>
<proteinExistence type="predicted"/>
<gene>
    <name evidence="8" type="ORF">IAA63_11250</name>
</gene>
<organism evidence="8 9">
    <name type="scientific">Candidatus Pullilachnospira stercoravium</name>
    <dbReference type="NCBI Taxonomy" id="2840913"/>
    <lineage>
        <taxon>Bacteria</taxon>
        <taxon>Bacillati</taxon>
        <taxon>Bacillota</taxon>
        <taxon>Clostridia</taxon>
        <taxon>Lachnospirales</taxon>
        <taxon>Lachnospiraceae</taxon>
        <taxon>Lachnospiraceae incertae sedis</taxon>
        <taxon>Candidatus Pullilachnospira</taxon>
    </lineage>
</organism>
<dbReference type="InterPro" id="IPR048279">
    <property type="entry name" value="MdtK-like"/>
</dbReference>